<gene>
    <name evidence="2" type="ORF">MARPO_0071s0089</name>
</gene>
<dbReference type="Pfam" id="PF03109">
    <property type="entry name" value="ABC1"/>
    <property type="match status" value="1"/>
</dbReference>
<dbReference type="SUPFAM" id="SSF56112">
    <property type="entry name" value="Protein kinase-like (PK-like)"/>
    <property type="match status" value="1"/>
</dbReference>
<dbReference type="PANTHER" id="PTHR43173">
    <property type="entry name" value="ABC1 FAMILY PROTEIN"/>
    <property type="match status" value="1"/>
</dbReference>
<accession>A0A2R6WNQ3</accession>
<dbReference type="PANTHER" id="PTHR43173:SF24">
    <property type="entry name" value="ABC1 ATYPICAL KINASE-LIKE DOMAIN-CONTAINING PROTEIN"/>
    <property type="match status" value="1"/>
</dbReference>
<dbReference type="EMBL" id="KZ772743">
    <property type="protein sequence ID" value="PTQ35478.1"/>
    <property type="molecule type" value="Genomic_DNA"/>
</dbReference>
<sequence>MEDEEGANRIRRHHRRLLPRKVPTPMNMTSNASENSHATLLARLNSADSDFENAEVLIIDGPSKYVNARVPRRTSNKALVQTVRGGTSLPRYHALRWNTNQESLPSPLQMTERRRGTGFRQVISPQNFGIVLLGGFTTLLKIGGLLLARTFCGDIWPYVQVLSVCALSLDPLKSVVPKVKNIDIGPLHALAGPVLGLTVARPLVRWGLPDLYRTAKFWRRLLPIYCGYMKTKYTAIRKPQEDQQKMWAVRHEWGGEKVHRLVLDLSGFYVKSAQILATKADFVPEPWIRRLSNHFDNAPPRSFPEVEKSIQKELGSCPQRSSLPVDSKGLVPLDAVFLNVETTCIAAASIAQVHGAELKDGKRVVIKVQHLGMEVVMNSDLRNIVWVAKFLEGQLPFDLGPVVREIQKTIPLEFDFEREMYFMSKISSNLEVGGFDRIVCPKPVVEFCAKRLLVMQRLEGIPFTRIIHPHAPDELKRRIPEVVSMVEYLVHAFGQMFLVDGVFHADPHAGNLLLLDDGRLGLIDFGQSKELDNGVRKKLAIMIVALYRNDEGEIARALKGLGMVFKDASGGEVADSTLAVMARILFDTCYVQEATVSPMSNESILRNTPLTTFNQALWLVVRAMVILRGLCFGLKMDVSACTIWRPYAIKALEELEHISD</sequence>
<dbReference type="PROSITE" id="PS50011">
    <property type="entry name" value="PROTEIN_KINASE_DOM"/>
    <property type="match status" value="1"/>
</dbReference>
<evidence type="ECO:0000259" key="1">
    <source>
        <dbReference type="PROSITE" id="PS50011"/>
    </source>
</evidence>
<dbReference type="InterPro" id="IPR011009">
    <property type="entry name" value="Kinase-like_dom_sf"/>
</dbReference>
<protein>
    <recommendedName>
        <fullName evidence="1">Protein kinase domain-containing protein</fullName>
    </recommendedName>
</protein>
<dbReference type="OrthoDB" id="427480at2759"/>
<feature type="domain" description="Protein kinase" evidence="1">
    <location>
        <begin position="339"/>
        <end position="660"/>
    </location>
</feature>
<proteinExistence type="predicted"/>
<dbReference type="GO" id="GO:0004672">
    <property type="term" value="F:protein kinase activity"/>
    <property type="evidence" value="ECO:0007669"/>
    <property type="project" value="InterPro"/>
</dbReference>
<keyword evidence="3" id="KW-1185">Reference proteome</keyword>
<evidence type="ECO:0000313" key="2">
    <source>
        <dbReference type="EMBL" id="PTQ35478.1"/>
    </source>
</evidence>
<reference evidence="3" key="1">
    <citation type="journal article" date="2017" name="Cell">
        <title>Insights into land plant evolution garnered from the Marchantia polymorpha genome.</title>
        <authorList>
            <person name="Bowman J.L."/>
            <person name="Kohchi T."/>
            <person name="Yamato K.T."/>
            <person name="Jenkins J."/>
            <person name="Shu S."/>
            <person name="Ishizaki K."/>
            <person name="Yamaoka S."/>
            <person name="Nishihama R."/>
            <person name="Nakamura Y."/>
            <person name="Berger F."/>
            <person name="Adam C."/>
            <person name="Aki S.S."/>
            <person name="Althoff F."/>
            <person name="Araki T."/>
            <person name="Arteaga-Vazquez M.A."/>
            <person name="Balasubrmanian S."/>
            <person name="Barry K."/>
            <person name="Bauer D."/>
            <person name="Boehm C.R."/>
            <person name="Briginshaw L."/>
            <person name="Caballero-Perez J."/>
            <person name="Catarino B."/>
            <person name="Chen F."/>
            <person name="Chiyoda S."/>
            <person name="Chovatia M."/>
            <person name="Davies K.M."/>
            <person name="Delmans M."/>
            <person name="Demura T."/>
            <person name="Dierschke T."/>
            <person name="Dolan L."/>
            <person name="Dorantes-Acosta A.E."/>
            <person name="Eklund D.M."/>
            <person name="Florent S.N."/>
            <person name="Flores-Sandoval E."/>
            <person name="Fujiyama A."/>
            <person name="Fukuzawa H."/>
            <person name="Galik B."/>
            <person name="Grimanelli D."/>
            <person name="Grimwood J."/>
            <person name="Grossniklaus U."/>
            <person name="Hamada T."/>
            <person name="Haseloff J."/>
            <person name="Hetherington A.J."/>
            <person name="Higo A."/>
            <person name="Hirakawa Y."/>
            <person name="Hundley H.N."/>
            <person name="Ikeda Y."/>
            <person name="Inoue K."/>
            <person name="Inoue S.I."/>
            <person name="Ishida S."/>
            <person name="Jia Q."/>
            <person name="Kakita M."/>
            <person name="Kanazawa T."/>
            <person name="Kawai Y."/>
            <person name="Kawashima T."/>
            <person name="Kennedy M."/>
            <person name="Kinose K."/>
            <person name="Kinoshita T."/>
            <person name="Kohara Y."/>
            <person name="Koide E."/>
            <person name="Komatsu K."/>
            <person name="Kopischke S."/>
            <person name="Kubo M."/>
            <person name="Kyozuka J."/>
            <person name="Lagercrantz U."/>
            <person name="Lin S.S."/>
            <person name="Lindquist E."/>
            <person name="Lipzen A.M."/>
            <person name="Lu C.W."/>
            <person name="De Luna E."/>
            <person name="Martienssen R.A."/>
            <person name="Minamino N."/>
            <person name="Mizutani M."/>
            <person name="Mizutani M."/>
            <person name="Mochizuki N."/>
            <person name="Monte I."/>
            <person name="Mosher R."/>
            <person name="Nagasaki H."/>
            <person name="Nakagami H."/>
            <person name="Naramoto S."/>
            <person name="Nishitani K."/>
            <person name="Ohtani M."/>
            <person name="Okamoto T."/>
            <person name="Okumura M."/>
            <person name="Phillips J."/>
            <person name="Pollak B."/>
            <person name="Reinders A."/>
            <person name="Rovekamp M."/>
            <person name="Sano R."/>
            <person name="Sawa S."/>
            <person name="Schmid M.W."/>
            <person name="Shirakawa M."/>
            <person name="Solano R."/>
            <person name="Spunde A."/>
            <person name="Suetsugu N."/>
            <person name="Sugano S."/>
            <person name="Sugiyama A."/>
            <person name="Sun R."/>
            <person name="Suzuki Y."/>
            <person name="Takenaka M."/>
            <person name="Takezawa D."/>
            <person name="Tomogane H."/>
            <person name="Tsuzuki M."/>
            <person name="Ueda T."/>
            <person name="Umeda M."/>
            <person name="Ward J.M."/>
            <person name="Watanabe Y."/>
            <person name="Yazaki K."/>
            <person name="Yokoyama R."/>
            <person name="Yoshitake Y."/>
            <person name="Yotsui I."/>
            <person name="Zachgo S."/>
            <person name="Schmutz J."/>
        </authorList>
    </citation>
    <scope>NUCLEOTIDE SEQUENCE [LARGE SCALE GENOMIC DNA]</scope>
    <source>
        <strain evidence="3">Tak-1</strain>
    </source>
</reference>
<evidence type="ECO:0000313" key="3">
    <source>
        <dbReference type="Proteomes" id="UP000244005"/>
    </source>
</evidence>
<dbReference type="InterPro" id="IPR051130">
    <property type="entry name" value="Mito_struct-func_regulator"/>
</dbReference>
<dbReference type="InterPro" id="IPR004147">
    <property type="entry name" value="ABC1_dom"/>
</dbReference>
<organism evidence="2 3">
    <name type="scientific">Marchantia polymorpha</name>
    <name type="common">Common liverwort</name>
    <name type="synonym">Marchantia aquatica</name>
    <dbReference type="NCBI Taxonomy" id="3197"/>
    <lineage>
        <taxon>Eukaryota</taxon>
        <taxon>Viridiplantae</taxon>
        <taxon>Streptophyta</taxon>
        <taxon>Embryophyta</taxon>
        <taxon>Marchantiophyta</taxon>
        <taxon>Marchantiopsida</taxon>
        <taxon>Marchantiidae</taxon>
        <taxon>Marchantiales</taxon>
        <taxon>Marchantiaceae</taxon>
        <taxon>Marchantia</taxon>
    </lineage>
</organism>
<dbReference type="Gramene" id="Mp5g15210.1">
    <property type="protein sequence ID" value="Mp5g15210.1.cds"/>
    <property type="gene ID" value="Mp5g15210"/>
</dbReference>
<dbReference type="AlphaFoldDB" id="A0A2R6WNQ3"/>
<dbReference type="InterPro" id="IPR000719">
    <property type="entry name" value="Prot_kinase_dom"/>
</dbReference>
<dbReference type="CDD" id="cd05121">
    <property type="entry name" value="ABC1_ADCK3-like"/>
    <property type="match status" value="1"/>
</dbReference>
<dbReference type="Gene3D" id="1.10.510.10">
    <property type="entry name" value="Transferase(Phosphotransferase) domain 1"/>
    <property type="match status" value="1"/>
</dbReference>
<dbReference type="GO" id="GO:0005524">
    <property type="term" value="F:ATP binding"/>
    <property type="evidence" value="ECO:0007669"/>
    <property type="project" value="InterPro"/>
</dbReference>
<name>A0A2R6WNQ3_MARPO</name>
<dbReference type="Proteomes" id="UP000244005">
    <property type="component" value="Unassembled WGS sequence"/>
</dbReference>
<dbReference type="OMA" id="FDTRMDI"/>